<evidence type="ECO:0000313" key="2">
    <source>
        <dbReference type="EMBL" id="GAC49479.1"/>
    </source>
</evidence>
<proteinExistence type="predicted"/>
<dbReference type="GO" id="GO:0005737">
    <property type="term" value="C:cytoplasm"/>
    <property type="evidence" value="ECO:0007669"/>
    <property type="project" value="TreeGrafter"/>
</dbReference>
<accession>L7KLK6</accession>
<dbReference type="Gene3D" id="3.10.310.10">
    <property type="entry name" value="Diaminopimelate Epimerase, Chain A, domain 1"/>
    <property type="match status" value="2"/>
</dbReference>
<reference evidence="2 3" key="1">
    <citation type="submission" date="2012-12" db="EMBL/GenBank/DDBJ databases">
        <title>Whole genome shotgun sequence of Gordonia aichiensis NBRC 108223.</title>
        <authorList>
            <person name="Isaki-Nakamura S."/>
            <person name="Hosoyama A."/>
            <person name="Tsuchikane K."/>
            <person name="Ando Y."/>
            <person name="Baba S."/>
            <person name="Ohji S."/>
            <person name="Hamada M."/>
            <person name="Tamura T."/>
            <person name="Yamazoe A."/>
            <person name="Yamazaki S."/>
            <person name="Fujita N."/>
        </authorList>
    </citation>
    <scope>NUCLEOTIDE SEQUENCE [LARGE SCALE GENOMIC DNA]</scope>
    <source>
        <strain evidence="2 3">NBRC 108223</strain>
    </source>
</reference>
<evidence type="ECO:0000313" key="3">
    <source>
        <dbReference type="Proteomes" id="UP000010988"/>
    </source>
</evidence>
<dbReference type="NCBIfam" id="TIGR00654">
    <property type="entry name" value="PhzF_family"/>
    <property type="match status" value="1"/>
</dbReference>
<dbReference type="GO" id="GO:0016853">
    <property type="term" value="F:isomerase activity"/>
    <property type="evidence" value="ECO:0007669"/>
    <property type="project" value="TreeGrafter"/>
</dbReference>
<dbReference type="Pfam" id="PF02567">
    <property type="entry name" value="PhzC-PhzF"/>
    <property type="match status" value="1"/>
</dbReference>
<dbReference type="PANTHER" id="PTHR13774">
    <property type="entry name" value="PHENAZINE BIOSYNTHESIS PROTEIN"/>
    <property type="match status" value="1"/>
</dbReference>
<comment type="caution">
    <text evidence="2">The sequence shown here is derived from an EMBL/GenBank/DDBJ whole genome shotgun (WGS) entry which is preliminary data.</text>
</comment>
<protein>
    <submittedName>
        <fullName evidence="2">Putative phenazine biosynthesis protein</fullName>
    </submittedName>
</protein>
<gene>
    <name evidence="2" type="ORF">GOACH_13_00710</name>
</gene>
<dbReference type="PIRSF" id="PIRSF016184">
    <property type="entry name" value="PhzC_PhzF"/>
    <property type="match status" value="1"/>
</dbReference>
<organism evidence="2 3">
    <name type="scientific">Gordonia aichiensis NBRC 108223</name>
    <dbReference type="NCBI Taxonomy" id="1220583"/>
    <lineage>
        <taxon>Bacteria</taxon>
        <taxon>Bacillati</taxon>
        <taxon>Actinomycetota</taxon>
        <taxon>Actinomycetes</taxon>
        <taxon>Mycobacteriales</taxon>
        <taxon>Gordoniaceae</taxon>
        <taxon>Gordonia</taxon>
    </lineage>
</organism>
<dbReference type="SUPFAM" id="SSF54506">
    <property type="entry name" value="Diaminopimelate epimerase-like"/>
    <property type="match status" value="1"/>
</dbReference>
<dbReference type="EMBL" id="BANR01000013">
    <property type="protein sequence ID" value="GAC49479.1"/>
    <property type="molecule type" value="Genomic_DNA"/>
</dbReference>
<feature type="active site" evidence="1">
    <location>
        <position position="51"/>
    </location>
</feature>
<dbReference type="AlphaFoldDB" id="L7KLK6"/>
<dbReference type="RefSeq" id="WP_005175693.1">
    <property type="nucleotide sequence ID" value="NZ_BANR01000013.1"/>
</dbReference>
<dbReference type="OrthoDB" id="9788221at2"/>
<dbReference type="eggNOG" id="COG0384">
    <property type="taxonomic scope" value="Bacteria"/>
</dbReference>
<name>L7KLK6_9ACTN</name>
<dbReference type="Proteomes" id="UP000010988">
    <property type="component" value="Unassembled WGS sequence"/>
</dbReference>
<dbReference type="InterPro" id="IPR003719">
    <property type="entry name" value="Phenazine_PhzF-like"/>
</dbReference>
<dbReference type="STRING" id="1220583.GOACH_13_00710"/>
<dbReference type="PANTHER" id="PTHR13774:SF32">
    <property type="entry name" value="ANTISENSE-ENHANCING SEQUENCE 1"/>
    <property type="match status" value="1"/>
</dbReference>
<keyword evidence="3" id="KW-1185">Reference proteome</keyword>
<sequence length="285" mass="30002">MSSAHQSRRFAQVDVFSSKPLRGNPVAVVIDGDGVSEEAMAAFARWTNLSETTFIQTSSDPAADYRLRIFTPGGELPFAGHPTLGSAHAWLAAGGSPRGADIVQECGVGLVTIRRDGERLAFAAPPLRRSGPVDDALVAEVLPALGLSREHVRAAEWIDNGPPWFVLELDSAQRVLSVEPDLAVVSAYDIGLLGRYESPHPDDPQIEFEVRGFAGGAGVGEDPVTGSLNAGIAVWLRAGGRVGASYVASQGTALQRAGRVYVDDDGEHIWVGGHSTTVISGAVDL</sequence>
<evidence type="ECO:0000256" key="1">
    <source>
        <dbReference type="PIRSR" id="PIRSR016184-1"/>
    </source>
</evidence>